<evidence type="ECO:0000256" key="1">
    <source>
        <dbReference type="RuleBase" id="RU363098"/>
    </source>
</evidence>
<dbReference type="GO" id="GO:0031380">
    <property type="term" value="C:nuclear RNA-directed RNA polymerase complex"/>
    <property type="evidence" value="ECO:0007669"/>
    <property type="project" value="TreeGrafter"/>
</dbReference>
<keyword evidence="1" id="KW-0694">RNA-binding</keyword>
<feature type="region of interest" description="Disordered" evidence="2">
    <location>
        <begin position="751"/>
        <end position="775"/>
    </location>
</feature>
<evidence type="ECO:0000259" key="3">
    <source>
        <dbReference type="Pfam" id="PF05183"/>
    </source>
</evidence>
<protein>
    <recommendedName>
        <fullName evidence="1">RNA-dependent RNA polymerase</fullName>
        <ecNumber evidence="1">2.7.7.48</ecNumber>
    </recommendedName>
</protein>
<evidence type="ECO:0000313" key="4">
    <source>
        <dbReference type="EMBL" id="OCL01938.1"/>
    </source>
</evidence>
<keyword evidence="1" id="KW-0548">Nucleotidyltransferase</keyword>
<comment type="catalytic activity">
    <reaction evidence="1">
        <text>RNA(n) + a ribonucleoside 5'-triphosphate = RNA(n+1) + diphosphate</text>
        <dbReference type="Rhea" id="RHEA:21248"/>
        <dbReference type="Rhea" id="RHEA-COMP:14527"/>
        <dbReference type="Rhea" id="RHEA-COMP:17342"/>
        <dbReference type="ChEBI" id="CHEBI:33019"/>
        <dbReference type="ChEBI" id="CHEBI:61557"/>
        <dbReference type="ChEBI" id="CHEBI:140395"/>
        <dbReference type="EC" id="2.7.7.48"/>
    </reaction>
</comment>
<dbReference type="AlphaFoldDB" id="A0A8E2JLW4"/>
<reference evidence="4 5" key="1">
    <citation type="journal article" date="2016" name="Nat. Commun.">
        <title>Ectomycorrhizal ecology is imprinted in the genome of the dominant symbiotic fungus Cenococcum geophilum.</title>
        <authorList>
            <consortium name="DOE Joint Genome Institute"/>
            <person name="Peter M."/>
            <person name="Kohler A."/>
            <person name="Ohm R.A."/>
            <person name="Kuo A."/>
            <person name="Krutzmann J."/>
            <person name="Morin E."/>
            <person name="Arend M."/>
            <person name="Barry K.W."/>
            <person name="Binder M."/>
            <person name="Choi C."/>
            <person name="Clum A."/>
            <person name="Copeland A."/>
            <person name="Grisel N."/>
            <person name="Haridas S."/>
            <person name="Kipfer T."/>
            <person name="LaButti K."/>
            <person name="Lindquist E."/>
            <person name="Lipzen A."/>
            <person name="Maire R."/>
            <person name="Meier B."/>
            <person name="Mihaltcheva S."/>
            <person name="Molinier V."/>
            <person name="Murat C."/>
            <person name="Poggeler S."/>
            <person name="Quandt C.A."/>
            <person name="Sperisen C."/>
            <person name="Tritt A."/>
            <person name="Tisserant E."/>
            <person name="Crous P.W."/>
            <person name="Henrissat B."/>
            <person name="Nehls U."/>
            <person name="Egli S."/>
            <person name="Spatafora J.W."/>
            <person name="Grigoriev I.V."/>
            <person name="Martin F.M."/>
        </authorList>
    </citation>
    <scope>NUCLEOTIDE SEQUENCE [LARGE SCALE GENOMIC DNA]</scope>
    <source>
        <strain evidence="4 5">CBS 207.34</strain>
    </source>
</reference>
<keyword evidence="1" id="KW-0808">Transferase</keyword>
<accession>A0A8E2JLW4</accession>
<evidence type="ECO:0000313" key="5">
    <source>
        <dbReference type="Proteomes" id="UP000250140"/>
    </source>
</evidence>
<proteinExistence type="inferred from homology"/>
<dbReference type="InterPro" id="IPR057596">
    <property type="entry name" value="RDRP_core"/>
</dbReference>
<keyword evidence="5" id="KW-1185">Reference proteome</keyword>
<gene>
    <name evidence="4" type="ORF">AOQ84DRAFT_229909</name>
</gene>
<dbReference type="InterPro" id="IPR007855">
    <property type="entry name" value="RDRP"/>
</dbReference>
<dbReference type="OrthoDB" id="6513042at2759"/>
<dbReference type="EC" id="2.7.7.48" evidence="1"/>
<keyword evidence="1" id="KW-0696">RNA-directed RNA polymerase</keyword>
<name>A0A8E2JLW4_9PEZI</name>
<sequence>MDIFIRNIAVSSTKDQLTDFFRPILRKIAVVSFNCQKIKGKGWAILTIGDTAKAMVFLDQYGLPADPLPNARPKNTLFFTRRPMTITPGRNSPSEYHIRALELEEKKILEKQKQTAAVPRPKKKRHANTFDFLSLSCGSWAYDRSVLTFNPYLRDALSPGPDVEARDFEIKELVRLIEENASQFFREGSIYDLARRHEHLALIHKVTVTPCALLLGGPEPEVTNRVLRQYSTHTDYFIRVTFADEDGELIRFDGRASQHKIFHERFKSVLDNGVNIAGRRFTFLGFSHSSLRSQTCWFMAPIMRTGVDLVMAERVIKQLGDFTSIRSPAKCAARIGQAFSDTTGSVPIQPEALVRIPDIERNGRTFSDGCGRGLKPTTLQIRFAGAKGVISLDTTLSGNMLCLRPSMTKFNAAYLDIEICGGAMRPLPLYLNRGFIKILEDLGVEPEVFLDLQAAMVEKLRMITLTPPNAATFLEWCRVGSAAKTPQLIRLLDDIGLPFQQDSFLKDTVEIAALSQLREIKHRSRILVENGMTLFGIMDETNTLNEGEIYAVSEKVDSNGQWQRFVLTGGEVAITRSPALHPGDIQIVQAVDVPSDSPLAKLRNCVVFSQKGDRDLPSQLSGGDLDGDLYNIIFDPLLMPKKTHHPADYPRQDPIDIGRPVEREDMTEFFIQFMETDQLGRISMMHLQMADREGEGTLHPTCIKLAGMASTAVDFSKTGIPVDMNGFPKQDYLRPDFMATGPRVIVEKRGAVFNDDDDGEEEDEKDPVSAMDPDGKSYRYYESNKVLGRLYRAIDEKAFFEQMQKDSKCLASRDPTRRSLMDKLWDYVRREAALVQWREYAGLAKESREAYESNLLETMDQYSIHHAHPLRELEVFSGSILGKSIGAQNRRIREMTAEMKDRFERDVTFIVDRITQGDDGDKDEALARSIACLANAMLEPGHGKRMHLQSWKYIAAAICLRELERFQGGLLRRI</sequence>
<dbReference type="PANTHER" id="PTHR23079">
    <property type="entry name" value="RNA-DEPENDENT RNA POLYMERASE"/>
    <property type="match status" value="1"/>
</dbReference>
<dbReference type="Pfam" id="PF05183">
    <property type="entry name" value="RdRP"/>
    <property type="match status" value="1"/>
</dbReference>
<dbReference type="EMBL" id="KV751034">
    <property type="protein sequence ID" value="OCL01938.1"/>
    <property type="molecule type" value="Genomic_DNA"/>
</dbReference>
<dbReference type="Proteomes" id="UP000250140">
    <property type="component" value="Unassembled WGS sequence"/>
</dbReference>
<evidence type="ECO:0000256" key="2">
    <source>
        <dbReference type="SAM" id="MobiDB-lite"/>
    </source>
</evidence>
<comment type="similarity">
    <text evidence="1">Belongs to the RdRP family.</text>
</comment>
<organism evidence="4 5">
    <name type="scientific">Glonium stellatum</name>
    <dbReference type="NCBI Taxonomy" id="574774"/>
    <lineage>
        <taxon>Eukaryota</taxon>
        <taxon>Fungi</taxon>
        <taxon>Dikarya</taxon>
        <taxon>Ascomycota</taxon>
        <taxon>Pezizomycotina</taxon>
        <taxon>Dothideomycetes</taxon>
        <taxon>Pleosporomycetidae</taxon>
        <taxon>Gloniales</taxon>
        <taxon>Gloniaceae</taxon>
        <taxon>Glonium</taxon>
    </lineage>
</organism>
<dbReference type="GO" id="GO:0003968">
    <property type="term" value="F:RNA-directed RNA polymerase activity"/>
    <property type="evidence" value="ECO:0007669"/>
    <property type="project" value="UniProtKB-KW"/>
</dbReference>
<dbReference type="GO" id="GO:0003723">
    <property type="term" value="F:RNA binding"/>
    <property type="evidence" value="ECO:0007669"/>
    <property type="project" value="UniProtKB-KW"/>
</dbReference>
<dbReference type="GO" id="GO:0030422">
    <property type="term" value="P:siRNA processing"/>
    <property type="evidence" value="ECO:0007669"/>
    <property type="project" value="TreeGrafter"/>
</dbReference>
<dbReference type="PANTHER" id="PTHR23079:SF17">
    <property type="entry name" value="RNA-DEPENDENT RNA POLYMERASE"/>
    <property type="match status" value="1"/>
</dbReference>
<feature type="domain" description="RDRP core" evidence="3">
    <location>
        <begin position="208"/>
        <end position="794"/>
    </location>
</feature>
<feature type="compositionally biased region" description="Acidic residues" evidence="2">
    <location>
        <begin position="754"/>
        <end position="765"/>
    </location>
</feature>